<keyword evidence="11 16" id="KW-0472">Membrane</keyword>
<dbReference type="RefSeq" id="WP_264946232.1">
    <property type="nucleotide sequence ID" value="NZ_JAPDRA010000011.1"/>
</dbReference>
<evidence type="ECO:0000256" key="11">
    <source>
        <dbReference type="ARBA" id="ARBA00023136"/>
    </source>
</evidence>
<dbReference type="GO" id="GO:0003882">
    <property type="term" value="F:CDP-diacylglycerol-serine O-phosphatidyltransferase activity"/>
    <property type="evidence" value="ECO:0007669"/>
    <property type="project" value="UniProtKB-EC"/>
</dbReference>
<dbReference type="PROSITE" id="PS00379">
    <property type="entry name" value="CDP_ALCOHOL_P_TRANSF"/>
    <property type="match status" value="1"/>
</dbReference>
<reference evidence="19" key="1">
    <citation type="journal article" date="2019" name="Int. J. Syst. Evol. Microbiol.">
        <title>The Global Catalogue of Microorganisms (GCM) 10K type strain sequencing project: providing services to taxonomists for standard genome sequencing and annotation.</title>
        <authorList>
            <consortium name="The Broad Institute Genomics Platform"/>
            <consortium name="The Broad Institute Genome Sequencing Center for Infectious Disease"/>
            <person name="Wu L."/>
            <person name="Ma J."/>
        </authorList>
    </citation>
    <scope>NUCLEOTIDE SEQUENCE [LARGE SCALE GENOMIC DNA]</scope>
    <source>
        <strain evidence="19">CCUG 62982</strain>
    </source>
</reference>
<feature type="transmembrane region" description="Helical" evidence="16">
    <location>
        <begin position="12"/>
        <end position="31"/>
    </location>
</feature>
<comment type="subcellular location">
    <subcellularLocation>
        <location evidence="2">Endomembrane system</location>
        <topology evidence="2">Multi-pass membrane protein</topology>
    </subcellularLocation>
</comment>
<keyword evidence="10" id="KW-0443">Lipid metabolism</keyword>
<dbReference type="PANTHER" id="PTHR14269:SF61">
    <property type="entry name" value="CDP-DIACYLGLYCEROL--SERINE O-PHOSPHATIDYLTRANSFERASE"/>
    <property type="match status" value="1"/>
</dbReference>
<comment type="caution">
    <text evidence="18">The sequence shown here is derived from an EMBL/GenBank/DDBJ whole genome shotgun (WGS) entry which is preliminary data.</text>
</comment>
<feature type="domain" description="CDP-alcohol phosphatidyltransferase C-terminal" evidence="17">
    <location>
        <begin position="202"/>
        <end position="234"/>
    </location>
</feature>
<evidence type="ECO:0000256" key="9">
    <source>
        <dbReference type="ARBA" id="ARBA00022989"/>
    </source>
</evidence>
<evidence type="ECO:0000256" key="15">
    <source>
        <dbReference type="RuleBase" id="RU003750"/>
    </source>
</evidence>
<name>A0ABW3HA38_9SPHN</name>
<evidence type="ECO:0000256" key="10">
    <source>
        <dbReference type="ARBA" id="ARBA00023098"/>
    </source>
</evidence>
<dbReference type="Proteomes" id="UP001596977">
    <property type="component" value="Unassembled WGS sequence"/>
</dbReference>
<comment type="similarity">
    <text evidence="3 15">Belongs to the CDP-alcohol phosphatidyltransferase class-I family.</text>
</comment>
<evidence type="ECO:0000256" key="2">
    <source>
        <dbReference type="ARBA" id="ARBA00004127"/>
    </source>
</evidence>
<dbReference type="Pfam" id="PF01066">
    <property type="entry name" value="CDP-OH_P_transf"/>
    <property type="match status" value="1"/>
</dbReference>
<evidence type="ECO:0000313" key="18">
    <source>
        <dbReference type="EMBL" id="MFD0948313.1"/>
    </source>
</evidence>
<evidence type="ECO:0000256" key="4">
    <source>
        <dbReference type="ARBA" id="ARBA00013174"/>
    </source>
</evidence>
<dbReference type="InterPro" id="IPR048254">
    <property type="entry name" value="CDP_ALCOHOL_P_TRANSF_CS"/>
</dbReference>
<evidence type="ECO:0000256" key="1">
    <source>
        <dbReference type="ARBA" id="ARBA00000287"/>
    </source>
</evidence>
<keyword evidence="6" id="KW-0444">Lipid biosynthesis</keyword>
<evidence type="ECO:0000256" key="13">
    <source>
        <dbReference type="ARBA" id="ARBA00023264"/>
    </source>
</evidence>
<organism evidence="18 19">
    <name type="scientific">Sphingomonas canadensis</name>
    <dbReference type="NCBI Taxonomy" id="1219257"/>
    <lineage>
        <taxon>Bacteria</taxon>
        <taxon>Pseudomonadati</taxon>
        <taxon>Pseudomonadota</taxon>
        <taxon>Alphaproteobacteria</taxon>
        <taxon>Sphingomonadales</taxon>
        <taxon>Sphingomonadaceae</taxon>
        <taxon>Sphingomonas</taxon>
    </lineage>
</organism>
<evidence type="ECO:0000256" key="6">
    <source>
        <dbReference type="ARBA" id="ARBA00022516"/>
    </source>
</evidence>
<dbReference type="InterPro" id="IPR050324">
    <property type="entry name" value="CDP-alcohol_PTase-I"/>
</dbReference>
<evidence type="ECO:0000256" key="7">
    <source>
        <dbReference type="ARBA" id="ARBA00022679"/>
    </source>
</evidence>
<dbReference type="PANTHER" id="PTHR14269">
    <property type="entry name" value="CDP-DIACYLGLYCEROL--GLYCEROL-3-PHOSPHATE 3-PHOSPHATIDYLTRANSFERASE-RELATED"/>
    <property type="match status" value="1"/>
</dbReference>
<dbReference type="InterPro" id="IPR000462">
    <property type="entry name" value="CDP-OH_P_trans"/>
</dbReference>
<keyword evidence="7 15" id="KW-0808">Transferase</keyword>
<dbReference type="InterPro" id="IPR004533">
    <property type="entry name" value="CDP-diaglyc--ser_O-PTrfase"/>
</dbReference>
<keyword evidence="13" id="KW-1208">Phospholipid metabolism</keyword>
<keyword evidence="19" id="KW-1185">Reference proteome</keyword>
<dbReference type="Gene3D" id="1.20.120.1760">
    <property type="match status" value="1"/>
</dbReference>
<feature type="transmembrane region" description="Helical" evidence="16">
    <location>
        <begin position="203"/>
        <end position="230"/>
    </location>
</feature>
<evidence type="ECO:0000256" key="5">
    <source>
        <dbReference type="ARBA" id="ARBA00017171"/>
    </source>
</evidence>
<dbReference type="InterPro" id="IPR043130">
    <property type="entry name" value="CDP-OH_PTrfase_TM_dom"/>
</dbReference>
<dbReference type="EC" id="2.7.8.8" evidence="4"/>
<dbReference type="InterPro" id="IPR012616">
    <property type="entry name" value="CDP-OH_P_trans_C"/>
</dbReference>
<evidence type="ECO:0000259" key="17">
    <source>
        <dbReference type="Pfam" id="PF08009"/>
    </source>
</evidence>
<feature type="transmembrane region" description="Helical" evidence="16">
    <location>
        <begin position="76"/>
        <end position="95"/>
    </location>
</feature>
<proteinExistence type="inferred from homology"/>
<evidence type="ECO:0000256" key="16">
    <source>
        <dbReference type="SAM" id="Phobius"/>
    </source>
</evidence>
<evidence type="ECO:0000313" key="19">
    <source>
        <dbReference type="Proteomes" id="UP001596977"/>
    </source>
</evidence>
<feature type="transmembrane region" description="Helical" evidence="16">
    <location>
        <begin position="134"/>
        <end position="158"/>
    </location>
</feature>
<accession>A0ABW3HA38</accession>
<sequence>MVPRGRGGIPLRAIPPNVVTALALCVGLTSIRFAINGQWEVAVVMILAAALLDGIDGRIARFMRGESRFGAELDSLSDVIAFGVAPAVMLYLWSLQNLRGYGWMIALVHALCCALRLARFNAQIDLDHQPHKSAGFLTGVPAPAGAMLALAPLYLWIWSEDPLFRQPWLVGPWTALVALLMVSSVATWSAASIRVKERVRFEVVVLLVVVAAAIVSAPWPALSVVMLLYLASIPLAMRRYARIRRLAEAPAGTPAAPGEPGA</sequence>
<keyword evidence="12" id="KW-0594">Phospholipid biosynthesis</keyword>
<dbReference type="Pfam" id="PF08009">
    <property type="entry name" value="CDP-OH_P_tran_2"/>
    <property type="match status" value="1"/>
</dbReference>
<evidence type="ECO:0000256" key="3">
    <source>
        <dbReference type="ARBA" id="ARBA00010441"/>
    </source>
</evidence>
<feature type="transmembrane region" description="Helical" evidence="16">
    <location>
        <begin position="170"/>
        <end position="191"/>
    </location>
</feature>
<keyword evidence="9 16" id="KW-1133">Transmembrane helix</keyword>
<dbReference type="EMBL" id="JBHTJG010000011">
    <property type="protein sequence ID" value="MFD0948313.1"/>
    <property type="molecule type" value="Genomic_DNA"/>
</dbReference>
<dbReference type="NCBIfam" id="TIGR00473">
    <property type="entry name" value="pssA"/>
    <property type="match status" value="1"/>
</dbReference>
<gene>
    <name evidence="18" type="primary">pssA</name>
    <name evidence="18" type="ORF">ACFQ1E_18385</name>
</gene>
<protein>
    <recommendedName>
        <fullName evidence="5">CDP-diacylglycerol--serine O-phosphatidyltransferase</fullName>
        <ecNumber evidence="4">2.7.8.8</ecNumber>
    </recommendedName>
    <alternativeName>
        <fullName evidence="14">Phosphatidylserine synthase</fullName>
    </alternativeName>
</protein>
<comment type="catalytic activity">
    <reaction evidence="1">
        <text>a CDP-1,2-diacyl-sn-glycerol + L-serine = a 1,2-diacyl-sn-glycero-3-phospho-L-serine + CMP + H(+)</text>
        <dbReference type="Rhea" id="RHEA:16913"/>
        <dbReference type="ChEBI" id="CHEBI:15378"/>
        <dbReference type="ChEBI" id="CHEBI:33384"/>
        <dbReference type="ChEBI" id="CHEBI:57262"/>
        <dbReference type="ChEBI" id="CHEBI:58332"/>
        <dbReference type="ChEBI" id="CHEBI:60377"/>
        <dbReference type="EC" id="2.7.8.8"/>
    </reaction>
</comment>
<evidence type="ECO:0000256" key="14">
    <source>
        <dbReference type="ARBA" id="ARBA00032361"/>
    </source>
</evidence>
<evidence type="ECO:0000256" key="12">
    <source>
        <dbReference type="ARBA" id="ARBA00023209"/>
    </source>
</evidence>
<evidence type="ECO:0000256" key="8">
    <source>
        <dbReference type="ARBA" id="ARBA00022692"/>
    </source>
</evidence>
<keyword evidence="8 16" id="KW-0812">Transmembrane</keyword>